<dbReference type="AlphaFoldDB" id="A0A180GA21"/>
<keyword evidence="3" id="KW-1185">Reference proteome</keyword>
<evidence type="ECO:0000313" key="2">
    <source>
        <dbReference type="EnsemblFungi" id="PTTG_09558-t43_1-p1"/>
    </source>
</evidence>
<dbReference type="OrthoDB" id="5535068at2759"/>
<evidence type="ECO:0008006" key="4">
    <source>
        <dbReference type="Google" id="ProtNLM"/>
    </source>
</evidence>
<reference evidence="1" key="2">
    <citation type="submission" date="2016-05" db="EMBL/GenBank/DDBJ databases">
        <title>Comparative analysis highlights variable genome content of wheat rusts and divergence of the mating loci.</title>
        <authorList>
            <person name="Cuomo C.A."/>
            <person name="Bakkeren G."/>
            <person name="Szabo L."/>
            <person name="Khalil H."/>
            <person name="Joly D."/>
            <person name="Goldberg J."/>
            <person name="Young S."/>
            <person name="Zeng Q."/>
            <person name="Fellers J."/>
        </authorList>
    </citation>
    <scope>NUCLEOTIDE SEQUENCE [LARGE SCALE GENOMIC DNA]</scope>
    <source>
        <strain evidence="1">1-1 BBBD Race 1</strain>
    </source>
</reference>
<organism evidence="1">
    <name type="scientific">Puccinia triticina (isolate 1-1 / race 1 (BBBD))</name>
    <name type="common">Brown leaf rust fungus</name>
    <dbReference type="NCBI Taxonomy" id="630390"/>
    <lineage>
        <taxon>Eukaryota</taxon>
        <taxon>Fungi</taxon>
        <taxon>Dikarya</taxon>
        <taxon>Basidiomycota</taxon>
        <taxon>Pucciniomycotina</taxon>
        <taxon>Pucciniomycetes</taxon>
        <taxon>Pucciniales</taxon>
        <taxon>Pucciniaceae</taxon>
        <taxon>Puccinia</taxon>
    </lineage>
</organism>
<gene>
    <name evidence="1" type="ORF">PTTG_09558</name>
</gene>
<dbReference type="EnsemblFungi" id="PTTG_09558-t43_1">
    <property type="protein sequence ID" value="PTTG_09558-t43_1-p1"/>
    <property type="gene ID" value="PTTG_09558"/>
</dbReference>
<accession>A0A180GA21</accession>
<name>A0A180GA21_PUCT1</name>
<reference evidence="1" key="1">
    <citation type="submission" date="2009-11" db="EMBL/GenBank/DDBJ databases">
        <authorList>
            <consortium name="The Broad Institute Genome Sequencing Platform"/>
            <person name="Ward D."/>
            <person name="Feldgarden M."/>
            <person name="Earl A."/>
            <person name="Young S.K."/>
            <person name="Zeng Q."/>
            <person name="Koehrsen M."/>
            <person name="Alvarado L."/>
            <person name="Berlin A."/>
            <person name="Bochicchio J."/>
            <person name="Borenstein D."/>
            <person name="Chapman S.B."/>
            <person name="Chen Z."/>
            <person name="Engels R."/>
            <person name="Freedman E."/>
            <person name="Gellesch M."/>
            <person name="Goldberg J."/>
            <person name="Griggs A."/>
            <person name="Gujja S."/>
            <person name="Heilman E."/>
            <person name="Heiman D."/>
            <person name="Hepburn T."/>
            <person name="Howarth C."/>
            <person name="Jen D."/>
            <person name="Larson L."/>
            <person name="Lewis B."/>
            <person name="Mehta T."/>
            <person name="Park D."/>
            <person name="Pearson M."/>
            <person name="Roberts A."/>
            <person name="Saif S."/>
            <person name="Shea T."/>
            <person name="Shenoy N."/>
            <person name="Sisk P."/>
            <person name="Stolte C."/>
            <person name="Sykes S."/>
            <person name="Thomson T."/>
            <person name="Walk T."/>
            <person name="White J."/>
            <person name="Yandava C."/>
            <person name="Izard J."/>
            <person name="Baranova O.V."/>
            <person name="Blanton J.M."/>
            <person name="Tanner A.C."/>
            <person name="Dewhirst F.E."/>
            <person name="Haas B."/>
            <person name="Nusbaum C."/>
            <person name="Birren B."/>
        </authorList>
    </citation>
    <scope>NUCLEOTIDE SEQUENCE [LARGE SCALE GENOMIC DNA]</scope>
    <source>
        <strain evidence="1">1-1 BBBD Race 1</strain>
    </source>
</reference>
<reference evidence="2 3" key="3">
    <citation type="journal article" date="2017" name="G3 (Bethesda)">
        <title>Comparative analysis highlights variable genome content of wheat rusts and divergence of the mating loci.</title>
        <authorList>
            <person name="Cuomo C.A."/>
            <person name="Bakkeren G."/>
            <person name="Khalil H.B."/>
            <person name="Panwar V."/>
            <person name="Joly D."/>
            <person name="Linning R."/>
            <person name="Sakthikumar S."/>
            <person name="Song X."/>
            <person name="Adiconis X."/>
            <person name="Fan L."/>
            <person name="Goldberg J.M."/>
            <person name="Levin J.Z."/>
            <person name="Young S."/>
            <person name="Zeng Q."/>
            <person name="Anikster Y."/>
            <person name="Bruce M."/>
            <person name="Wang M."/>
            <person name="Yin C."/>
            <person name="McCallum B."/>
            <person name="Szabo L.J."/>
            <person name="Hulbert S."/>
            <person name="Chen X."/>
            <person name="Fellers J.P."/>
        </authorList>
    </citation>
    <scope>NUCLEOTIDE SEQUENCE</scope>
    <source>
        <strain evidence="2">isolate 1-1 / race 1 (BBBD)</strain>
        <strain evidence="3">Isolate 1-1 / race 1 (BBBD)</strain>
    </source>
</reference>
<sequence>MAEVGGDPRPAKMKKIKPQEGLKFDVSNIERFLADYELAAELDKATDYDKARQVVRFVENGETRAVLETLEGNAPPNWSKLKAAMLSYWADFDTALFTERDITSLVAKWVVKGGVSSVSDYHEFRKAWDPIQAYLVSKGHIESDEELKKQFYQAFSVGFQGRIRDQMIKDNTLVTTADNWARFPAFRILRSAVDTVMKGHISLSFEDTRSAAPVVSPFQEANDTMKKMLANQRPAVSSSAPKADPSMDELTKMFKAFKQFMKQGGGKTGPLTERGPMICYYCHREDHGTLRCAKLQKDKEAGLVEQRGNKYFLPNGTLIPFDRSRPIRHVVASFQPNQSSNP</sequence>
<reference evidence="2" key="4">
    <citation type="submission" date="2025-05" db="UniProtKB">
        <authorList>
            <consortium name="EnsemblFungi"/>
        </authorList>
    </citation>
    <scope>IDENTIFICATION</scope>
    <source>
        <strain evidence="2">isolate 1-1 / race 1 (BBBD)</strain>
    </source>
</reference>
<protein>
    <recommendedName>
        <fullName evidence="4">CCHC-type domain-containing protein</fullName>
    </recommendedName>
</protein>
<dbReference type="VEuPathDB" id="FungiDB:PTTG_09558"/>
<evidence type="ECO:0000313" key="3">
    <source>
        <dbReference type="Proteomes" id="UP000005240"/>
    </source>
</evidence>
<dbReference type="STRING" id="630390.A0A180GA21"/>
<dbReference type="EMBL" id="ADAS02000127">
    <property type="protein sequence ID" value="OAV89464.1"/>
    <property type="molecule type" value="Genomic_DNA"/>
</dbReference>
<evidence type="ECO:0000313" key="1">
    <source>
        <dbReference type="EMBL" id="OAV89464.1"/>
    </source>
</evidence>
<dbReference type="Proteomes" id="UP000005240">
    <property type="component" value="Unassembled WGS sequence"/>
</dbReference>
<proteinExistence type="predicted"/>